<keyword evidence="3" id="KW-1185">Reference proteome</keyword>
<dbReference type="GO" id="GO:0032786">
    <property type="term" value="P:positive regulation of DNA-templated transcription, elongation"/>
    <property type="evidence" value="ECO:0007669"/>
    <property type="project" value="InterPro"/>
</dbReference>
<evidence type="ECO:0000313" key="2">
    <source>
        <dbReference type="EMBL" id="PIA18604.1"/>
    </source>
</evidence>
<dbReference type="Pfam" id="PF12243">
    <property type="entry name" value="CTK3"/>
    <property type="match status" value="1"/>
</dbReference>
<dbReference type="InterPro" id="IPR042326">
    <property type="entry name" value="Ctk3"/>
</dbReference>
<accession>A0A2G5BHV5</accession>
<sequence length="235" mass="26506">MDEMDPFEARLLFGNMLDNLTGAQPTIDRVSAFAIKNASMADNLFDCIDEKLEKIQVPPRLNILLVLDGIFGGGTSNGRTNSTSASAAQTWGELVKKDIVRIVKAVVPETPGGDSNVPQVRKVVSGWRRKGIFDESTMDQISKLLANRAGDRSTGGAESNMKNQDIMKRIEEDRERHKRHKEDVWIRPAYELPVDELNAYWETTSDFNDADWLELSVENNEFRQERHISAMQNPI</sequence>
<protein>
    <recommendedName>
        <fullName evidence="1">CID domain-containing protein</fullName>
    </recommendedName>
</protein>
<proteinExistence type="predicted"/>
<dbReference type="PANTHER" id="PTHR28291:SF1">
    <property type="entry name" value="CTD KINASE SUBUNIT GAMMA"/>
    <property type="match status" value="1"/>
</dbReference>
<dbReference type="InterPro" id="IPR006569">
    <property type="entry name" value="CID_dom"/>
</dbReference>
<dbReference type="GO" id="GO:0045943">
    <property type="term" value="P:positive regulation of transcription by RNA polymerase I"/>
    <property type="evidence" value="ECO:0007669"/>
    <property type="project" value="TreeGrafter"/>
</dbReference>
<organism evidence="2 3">
    <name type="scientific">Coemansia reversa (strain ATCC 12441 / NRRL 1564)</name>
    <dbReference type="NCBI Taxonomy" id="763665"/>
    <lineage>
        <taxon>Eukaryota</taxon>
        <taxon>Fungi</taxon>
        <taxon>Fungi incertae sedis</taxon>
        <taxon>Zoopagomycota</taxon>
        <taxon>Kickxellomycotina</taxon>
        <taxon>Kickxellomycetes</taxon>
        <taxon>Kickxellales</taxon>
        <taxon>Kickxellaceae</taxon>
        <taxon>Coemansia</taxon>
    </lineage>
</organism>
<dbReference type="SUPFAM" id="SSF48464">
    <property type="entry name" value="ENTH/VHS domain"/>
    <property type="match status" value="1"/>
</dbReference>
<dbReference type="InterPro" id="IPR008942">
    <property type="entry name" value="ENTH_VHS"/>
</dbReference>
<evidence type="ECO:0000259" key="1">
    <source>
        <dbReference type="PROSITE" id="PS51391"/>
    </source>
</evidence>
<reference evidence="2 3" key="1">
    <citation type="journal article" date="2015" name="Genome Biol. Evol.">
        <title>Phylogenomic analyses indicate that early fungi evolved digesting cell walls of algal ancestors of land plants.</title>
        <authorList>
            <person name="Chang Y."/>
            <person name="Wang S."/>
            <person name="Sekimoto S."/>
            <person name="Aerts A.L."/>
            <person name="Choi C."/>
            <person name="Clum A."/>
            <person name="LaButti K.M."/>
            <person name="Lindquist E.A."/>
            <person name="Yee Ngan C."/>
            <person name="Ohm R.A."/>
            <person name="Salamov A.A."/>
            <person name="Grigoriev I.V."/>
            <person name="Spatafora J.W."/>
            <person name="Berbee M.L."/>
        </authorList>
    </citation>
    <scope>NUCLEOTIDE SEQUENCE [LARGE SCALE GENOMIC DNA]</scope>
    <source>
        <strain evidence="2 3">NRRL 1564</strain>
    </source>
</reference>
<dbReference type="OrthoDB" id="21266at2759"/>
<dbReference type="AlphaFoldDB" id="A0A2G5BHV5"/>
<dbReference type="PANTHER" id="PTHR28291">
    <property type="entry name" value="CTD KINASE SUBUNIT GAMMA"/>
    <property type="match status" value="1"/>
</dbReference>
<gene>
    <name evidence="2" type="ORF">COEREDRAFT_79635</name>
</gene>
<dbReference type="SMART" id="SM00582">
    <property type="entry name" value="RPR"/>
    <property type="match status" value="1"/>
</dbReference>
<dbReference type="Pfam" id="PF12350">
    <property type="entry name" value="CTK3_C"/>
    <property type="match status" value="1"/>
</dbReference>
<dbReference type="Proteomes" id="UP000242474">
    <property type="component" value="Unassembled WGS sequence"/>
</dbReference>
<dbReference type="GO" id="GO:0070692">
    <property type="term" value="C:CTDK-1 complex"/>
    <property type="evidence" value="ECO:0007669"/>
    <property type="project" value="InterPro"/>
</dbReference>
<dbReference type="InterPro" id="IPR024638">
    <property type="entry name" value="Ctk3_N"/>
</dbReference>
<feature type="domain" description="CID" evidence="1">
    <location>
        <begin position="5"/>
        <end position="149"/>
    </location>
</feature>
<dbReference type="EMBL" id="KZ303489">
    <property type="protein sequence ID" value="PIA18604.1"/>
    <property type="molecule type" value="Genomic_DNA"/>
</dbReference>
<dbReference type="STRING" id="763665.A0A2G5BHV5"/>
<dbReference type="PROSITE" id="PS51391">
    <property type="entry name" value="CID"/>
    <property type="match status" value="1"/>
</dbReference>
<dbReference type="Gene3D" id="1.25.40.90">
    <property type="match status" value="1"/>
</dbReference>
<name>A0A2G5BHV5_COERN</name>
<dbReference type="InterPro" id="IPR024637">
    <property type="entry name" value="Ctk3_C"/>
</dbReference>
<evidence type="ECO:0000313" key="3">
    <source>
        <dbReference type="Proteomes" id="UP000242474"/>
    </source>
</evidence>